<reference evidence="2" key="1">
    <citation type="journal article" date="2019" name="Int. J. Syst. Evol. Microbiol.">
        <title>The Global Catalogue of Microorganisms (GCM) 10K type strain sequencing project: providing services to taxonomists for standard genome sequencing and annotation.</title>
        <authorList>
            <consortium name="The Broad Institute Genomics Platform"/>
            <consortium name="The Broad Institute Genome Sequencing Center for Infectious Disease"/>
            <person name="Wu L."/>
            <person name="Ma J."/>
        </authorList>
    </citation>
    <scope>NUCLEOTIDE SEQUENCE [LARGE SCALE GENOMIC DNA]</scope>
    <source>
        <strain evidence="2">JCM 15614</strain>
    </source>
</reference>
<accession>A0ABP6P6D1</accession>
<protein>
    <recommendedName>
        <fullName evidence="3">DUF1440 domain-containing protein</fullName>
    </recommendedName>
</protein>
<proteinExistence type="predicted"/>
<organism evidence="1 2">
    <name type="scientific">Blastococcus jejuensis</name>
    <dbReference type="NCBI Taxonomy" id="351224"/>
    <lineage>
        <taxon>Bacteria</taxon>
        <taxon>Bacillati</taxon>
        <taxon>Actinomycetota</taxon>
        <taxon>Actinomycetes</taxon>
        <taxon>Geodermatophilales</taxon>
        <taxon>Geodermatophilaceae</taxon>
        <taxon>Blastococcus</taxon>
    </lineage>
</organism>
<comment type="caution">
    <text evidence="1">The sequence shown here is derived from an EMBL/GenBank/DDBJ whole genome shotgun (WGS) entry which is preliminary data.</text>
</comment>
<evidence type="ECO:0000313" key="2">
    <source>
        <dbReference type="Proteomes" id="UP001499924"/>
    </source>
</evidence>
<dbReference type="EMBL" id="BAAAVV010000004">
    <property type="protein sequence ID" value="GAA3168799.1"/>
    <property type="molecule type" value="Genomic_DNA"/>
</dbReference>
<name>A0ABP6P6D1_9ACTN</name>
<keyword evidence="2" id="KW-1185">Reference proteome</keyword>
<evidence type="ECO:0000313" key="1">
    <source>
        <dbReference type="EMBL" id="GAA3168799.1"/>
    </source>
</evidence>
<dbReference type="Proteomes" id="UP001499924">
    <property type="component" value="Unassembled WGS sequence"/>
</dbReference>
<sequence>MASRRTDLVTGALAGYAASRTMDAATTAFYARQDEASKRREQDLAPGGTLRQLGQQLAAAVGRDVDDAAAARIGVAVHRSLGVGYGVLAAALVRRGWSPWAAGLTVGAGAFLVVDEGTSLSQAADYPLVSHLRGVVGHATYALAAGALLAARGPAGVRR</sequence>
<gene>
    <name evidence="1" type="ORF">GCM10010531_22250</name>
</gene>
<dbReference type="RefSeq" id="WP_344688922.1">
    <property type="nucleotide sequence ID" value="NZ_BAAAVV010000004.1"/>
</dbReference>
<evidence type="ECO:0008006" key="3">
    <source>
        <dbReference type="Google" id="ProtNLM"/>
    </source>
</evidence>